<sequence>MPPRHKTPERIRWITPHSAVHHNGTIGRGAEANLGGSDLWSGTPHISELGADTLQGMHTPCRVEMPEELSKLNRPCEKLKIATLLPLHHDSLRIQGLGSRIVQGTRGVLSSSRRRGSQLMQPRGKKDNDVDRNREIIATIIGGIDSKELSVGYRKAQIWKLSQVITAKELKLLVGPTMSFGLEECVPTAVIIRRILVDIGSSVDIIILECLKKLQYSEKDLKAAEAPVSLGRKEEHPSGEASRPPRIDKKSAIEAMVVLSASAEEHRRPQSEPTSEVVSVPLDPTCPEHTVQISKEHNPTIKVEVVGLLRQHKDVFVFDPSEIPGIALHLVERKELFPSKERWSVDPGGVMTHGGGLLFLVGGRLEGPPLDPPMEGTSAGCRGTPSACLSRIEVLISSTTWLLVCNSWAITMLRGEDTHFRGGTCWGPSSGLDLAGPLEEAGSCSNSSTTTVGGISTLAKGTGSELATDTSHRYNIGLPKE</sequence>
<dbReference type="EMBL" id="JAKOGI010000471">
    <property type="protein sequence ID" value="KAJ8434540.1"/>
    <property type="molecule type" value="Genomic_DNA"/>
</dbReference>
<evidence type="ECO:0000313" key="2">
    <source>
        <dbReference type="EMBL" id="KAJ8434540.1"/>
    </source>
</evidence>
<protein>
    <submittedName>
        <fullName evidence="2">Uncharacterized protein</fullName>
    </submittedName>
</protein>
<reference evidence="2" key="1">
    <citation type="submission" date="2022-04" db="EMBL/GenBank/DDBJ databases">
        <title>Carnegiea gigantea Genome sequencing and assembly v2.</title>
        <authorList>
            <person name="Copetti D."/>
            <person name="Sanderson M.J."/>
            <person name="Burquez A."/>
            <person name="Wojciechowski M.F."/>
        </authorList>
    </citation>
    <scope>NUCLEOTIDE SEQUENCE</scope>
    <source>
        <strain evidence="2">SGP5-SGP5p</strain>
        <tissue evidence="2">Aerial part</tissue>
    </source>
</reference>
<evidence type="ECO:0000313" key="3">
    <source>
        <dbReference type="Proteomes" id="UP001153076"/>
    </source>
</evidence>
<feature type="compositionally biased region" description="Basic and acidic residues" evidence="1">
    <location>
        <begin position="231"/>
        <end position="247"/>
    </location>
</feature>
<dbReference type="OrthoDB" id="1752268at2759"/>
<feature type="region of interest" description="Disordered" evidence="1">
    <location>
        <begin position="262"/>
        <end position="283"/>
    </location>
</feature>
<dbReference type="Proteomes" id="UP001153076">
    <property type="component" value="Unassembled WGS sequence"/>
</dbReference>
<name>A0A9Q1K0J6_9CARY</name>
<gene>
    <name evidence="2" type="ORF">Cgig2_004306</name>
</gene>
<organism evidence="2 3">
    <name type="scientific">Carnegiea gigantea</name>
    <dbReference type="NCBI Taxonomy" id="171969"/>
    <lineage>
        <taxon>Eukaryota</taxon>
        <taxon>Viridiplantae</taxon>
        <taxon>Streptophyta</taxon>
        <taxon>Embryophyta</taxon>
        <taxon>Tracheophyta</taxon>
        <taxon>Spermatophyta</taxon>
        <taxon>Magnoliopsida</taxon>
        <taxon>eudicotyledons</taxon>
        <taxon>Gunneridae</taxon>
        <taxon>Pentapetalae</taxon>
        <taxon>Caryophyllales</taxon>
        <taxon>Cactineae</taxon>
        <taxon>Cactaceae</taxon>
        <taxon>Cactoideae</taxon>
        <taxon>Echinocereeae</taxon>
        <taxon>Carnegiea</taxon>
    </lineage>
</organism>
<proteinExistence type="predicted"/>
<accession>A0A9Q1K0J6</accession>
<evidence type="ECO:0000256" key="1">
    <source>
        <dbReference type="SAM" id="MobiDB-lite"/>
    </source>
</evidence>
<keyword evidence="3" id="KW-1185">Reference proteome</keyword>
<comment type="caution">
    <text evidence="2">The sequence shown here is derived from an EMBL/GenBank/DDBJ whole genome shotgun (WGS) entry which is preliminary data.</text>
</comment>
<feature type="region of interest" description="Disordered" evidence="1">
    <location>
        <begin position="227"/>
        <end position="247"/>
    </location>
</feature>
<dbReference type="AlphaFoldDB" id="A0A9Q1K0J6"/>